<name>A0AAV4UB54_9ARAC</name>
<dbReference type="PROSITE" id="PS51257">
    <property type="entry name" value="PROKAR_LIPOPROTEIN"/>
    <property type="match status" value="1"/>
</dbReference>
<dbReference type="AlphaFoldDB" id="A0AAV4UB54"/>
<reference evidence="2 3" key="1">
    <citation type="submission" date="2021-06" db="EMBL/GenBank/DDBJ databases">
        <title>Caerostris darwini draft genome.</title>
        <authorList>
            <person name="Kono N."/>
            <person name="Arakawa K."/>
        </authorList>
    </citation>
    <scope>NUCLEOTIDE SEQUENCE [LARGE SCALE GENOMIC DNA]</scope>
</reference>
<dbReference type="Proteomes" id="UP001054837">
    <property type="component" value="Unassembled WGS sequence"/>
</dbReference>
<evidence type="ECO:0000313" key="2">
    <source>
        <dbReference type="EMBL" id="GIY54992.1"/>
    </source>
</evidence>
<organism evidence="2 3">
    <name type="scientific">Caerostris darwini</name>
    <dbReference type="NCBI Taxonomy" id="1538125"/>
    <lineage>
        <taxon>Eukaryota</taxon>
        <taxon>Metazoa</taxon>
        <taxon>Ecdysozoa</taxon>
        <taxon>Arthropoda</taxon>
        <taxon>Chelicerata</taxon>
        <taxon>Arachnida</taxon>
        <taxon>Araneae</taxon>
        <taxon>Araneomorphae</taxon>
        <taxon>Entelegynae</taxon>
        <taxon>Araneoidea</taxon>
        <taxon>Araneidae</taxon>
        <taxon>Caerostris</taxon>
    </lineage>
</organism>
<sequence length="118" mass="12339">MLDTKSYSRALVHFDPFELGVQQHTCLLVSGVGCSPAVELHPSGQVRDGESVGGLAIGDPRQFGLPGRCQGVPGGHGGGDTRTQGPTPVMPTSSSSEHGALPATQIVINNYKPAKHYY</sequence>
<gene>
    <name evidence="2" type="ORF">CDAR_254301</name>
</gene>
<accession>A0AAV4UB54</accession>
<dbReference type="EMBL" id="BPLQ01011025">
    <property type="protein sequence ID" value="GIY54992.1"/>
    <property type="molecule type" value="Genomic_DNA"/>
</dbReference>
<evidence type="ECO:0000256" key="1">
    <source>
        <dbReference type="SAM" id="MobiDB-lite"/>
    </source>
</evidence>
<protein>
    <submittedName>
        <fullName evidence="2">Uncharacterized protein</fullName>
    </submittedName>
</protein>
<feature type="region of interest" description="Disordered" evidence="1">
    <location>
        <begin position="69"/>
        <end position="104"/>
    </location>
</feature>
<evidence type="ECO:0000313" key="3">
    <source>
        <dbReference type="Proteomes" id="UP001054837"/>
    </source>
</evidence>
<comment type="caution">
    <text evidence="2">The sequence shown here is derived from an EMBL/GenBank/DDBJ whole genome shotgun (WGS) entry which is preliminary data.</text>
</comment>
<proteinExistence type="predicted"/>
<keyword evidence="3" id="KW-1185">Reference proteome</keyword>